<protein>
    <submittedName>
        <fullName evidence="1">Uncharacterized protein</fullName>
    </submittedName>
</protein>
<organism evidence="1 2">
    <name type="scientific">Roseomonas elaeocarpi</name>
    <dbReference type="NCBI Taxonomy" id="907779"/>
    <lineage>
        <taxon>Bacteria</taxon>
        <taxon>Pseudomonadati</taxon>
        <taxon>Pseudomonadota</taxon>
        <taxon>Alphaproteobacteria</taxon>
        <taxon>Acetobacterales</taxon>
        <taxon>Roseomonadaceae</taxon>
        <taxon>Roseomonas</taxon>
    </lineage>
</organism>
<keyword evidence="2" id="KW-1185">Reference proteome</keyword>
<dbReference type="EMBL" id="JBHLUN010000005">
    <property type="protein sequence ID" value="MFC0407992.1"/>
    <property type="molecule type" value="Genomic_DNA"/>
</dbReference>
<gene>
    <name evidence="1" type="ORF">ACFFGY_06995</name>
</gene>
<evidence type="ECO:0000313" key="2">
    <source>
        <dbReference type="Proteomes" id="UP001589865"/>
    </source>
</evidence>
<sequence>MPFESTRLLALIEGGGFQLWYYETSDSRATVLLPGYFSAAANILSSGDIIILRASDSMAFLPVRSGGSVGSGLILDSSSARLDFVCTASASFAVTTSVVTAVRSLRLDALPLYILPGTTLSVAATVAGDSQSVRFTILDSAQATVTGPVTSSVVAGRATAQLLSPKIGTGYTLRVEDVADSSLFDVSPSFSVTSRPGVMTENSAALLTESRNRLVL</sequence>
<dbReference type="Proteomes" id="UP001589865">
    <property type="component" value="Unassembled WGS sequence"/>
</dbReference>
<dbReference type="RefSeq" id="WP_377043727.1">
    <property type="nucleotide sequence ID" value="NZ_JBHLUN010000005.1"/>
</dbReference>
<comment type="caution">
    <text evidence="1">The sequence shown here is derived from an EMBL/GenBank/DDBJ whole genome shotgun (WGS) entry which is preliminary data.</text>
</comment>
<proteinExistence type="predicted"/>
<evidence type="ECO:0000313" key="1">
    <source>
        <dbReference type="EMBL" id="MFC0407992.1"/>
    </source>
</evidence>
<name>A0ABV6JQJ6_9PROT</name>
<reference evidence="1 2" key="1">
    <citation type="submission" date="2024-09" db="EMBL/GenBank/DDBJ databases">
        <authorList>
            <person name="Sun Q."/>
            <person name="Mori K."/>
        </authorList>
    </citation>
    <scope>NUCLEOTIDE SEQUENCE [LARGE SCALE GENOMIC DNA]</scope>
    <source>
        <strain evidence="1 2">TBRC 5777</strain>
    </source>
</reference>
<accession>A0ABV6JQJ6</accession>